<organism evidence="3 4">
    <name type="scientific">Pleurodeles waltl</name>
    <name type="common">Iberian ribbed newt</name>
    <dbReference type="NCBI Taxonomy" id="8319"/>
    <lineage>
        <taxon>Eukaryota</taxon>
        <taxon>Metazoa</taxon>
        <taxon>Chordata</taxon>
        <taxon>Craniata</taxon>
        <taxon>Vertebrata</taxon>
        <taxon>Euteleostomi</taxon>
        <taxon>Amphibia</taxon>
        <taxon>Batrachia</taxon>
        <taxon>Caudata</taxon>
        <taxon>Salamandroidea</taxon>
        <taxon>Salamandridae</taxon>
        <taxon>Pleurodelinae</taxon>
        <taxon>Pleurodeles</taxon>
    </lineage>
</organism>
<dbReference type="Gene3D" id="1.20.5.170">
    <property type="match status" value="1"/>
</dbReference>
<evidence type="ECO:0000313" key="3">
    <source>
        <dbReference type="EMBL" id="KAJ1111961.1"/>
    </source>
</evidence>
<dbReference type="AlphaFoldDB" id="A0AAV7N7G5"/>
<comment type="caution">
    <text evidence="3">The sequence shown here is derived from an EMBL/GenBank/DDBJ whole genome shotgun (WGS) entry which is preliminary data.</text>
</comment>
<reference evidence="3" key="1">
    <citation type="journal article" date="2022" name="bioRxiv">
        <title>Sequencing and chromosome-scale assembly of the giantPleurodeles waltlgenome.</title>
        <authorList>
            <person name="Brown T."/>
            <person name="Elewa A."/>
            <person name="Iarovenko S."/>
            <person name="Subramanian E."/>
            <person name="Araus A.J."/>
            <person name="Petzold A."/>
            <person name="Susuki M."/>
            <person name="Suzuki K.-i.T."/>
            <person name="Hayashi T."/>
            <person name="Toyoda A."/>
            <person name="Oliveira C."/>
            <person name="Osipova E."/>
            <person name="Leigh N.D."/>
            <person name="Simon A."/>
            <person name="Yun M.H."/>
        </authorList>
    </citation>
    <scope>NUCLEOTIDE SEQUENCE</scope>
    <source>
        <strain evidence="3">20211129_DDA</strain>
        <tissue evidence="3">Liver</tissue>
    </source>
</reference>
<evidence type="ECO:0000256" key="2">
    <source>
        <dbReference type="SAM" id="MobiDB-lite"/>
    </source>
</evidence>
<feature type="region of interest" description="Disordered" evidence="2">
    <location>
        <begin position="1"/>
        <end position="23"/>
    </location>
</feature>
<feature type="compositionally biased region" description="Acidic residues" evidence="2">
    <location>
        <begin position="7"/>
        <end position="17"/>
    </location>
</feature>
<keyword evidence="4" id="KW-1185">Reference proteome</keyword>
<gene>
    <name evidence="3" type="ORF">NDU88_000233</name>
</gene>
<name>A0AAV7N7G5_PLEWA</name>
<evidence type="ECO:0000256" key="1">
    <source>
        <dbReference type="SAM" id="Coils"/>
    </source>
</evidence>
<dbReference type="Proteomes" id="UP001066276">
    <property type="component" value="Chromosome 8"/>
</dbReference>
<accession>A0AAV7N7G5</accession>
<evidence type="ECO:0000313" key="4">
    <source>
        <dbReference type="Proteomes" id="UP001066276"/>
    </source>
</evidence>
<keyword evidence="1" id="KW-0175">Coiled coil</keyword>
<protein>
    <submittedName>
        <fullName evidence="3">Uncharacterized protein</fullName>
    </submittedName>
</protein>
<proteinExistence type="predicted"/>
<feature type="coiled-coil region" evidence="1">
    <location>
        <begin position="32"/>
        <end position="94"/>
    </location>
</feature>
<sequence>MLQGGAAEEEAATQDEVEPTRADLSVSIQGCRTALEHKIETLSIEVNLLRADLHKVSDKVTTAEGNIVELQVETVTLKKQMAQLTTSARELERRAEYGEGCS</sequence>
<dbReference type="EMBL" id="JANPWB010000012">
    <property type="protein sequence ID" value="KAJ1111961.1"/>
    <property type="molecule type" value="Genomic_DNA"/>
</dbReference>